<sequence length="869" mass="97580">MEPVTPKAPGEINASVMINGSSPPQSELEKIKYICGELTRLKLTPKEFVMGLLTKADSDLKYRRRTWATPHGWTSTLDLVNTIGKKFKQSRESAQQWDQFILTEAIRISRGQSPPRGSYPSGSWQSACTVRPEFFAEAAVEARKTRLTTGDTPFLYKFLLGTMQSEKQDEDISPTLDELDPSLNPDGGLASATDEGSVGLEISPVDADLSTTDPMEAVSLPHKTTDMSSKAYQDLLDQGMADFEGFSYTKGDHLIDGKEGRFGHIASVVCSMVSFARNRRSNGLQLTNAIRFDACGISETVNQYLHYMGLTSSWKTAVQALRSLSSHNQVAVVESMAVTKPFAPLMCIDNLDMEERVQMATVGNQTRMFHGSWGYLHIPSEALWCTLNKDELSLEAYHKALKQVRGMVIDPCLFLPLNRPEDDYEFVWKSQIAQVMLKHVATPSDPKKIVSLDPLPVEQISHEAPNILMLKLMDESDNSAEGIAQVMEALQRQAGLEPEDEHCEHNYNNVNFSLGTSHTLWNIAHTILAYHFGNTNKMDDLGVWRYLDALGIAPEKVIQKKDYTKMIVHMEQVHEATVWQCLRTVIGIENNIVEEKLLVIASDKWNEIIETCYNRFCSPEAREESEKNASLNNLLIHMQDFSTVVEANRAMKAGDVGRLINIWKMWVFMTQSLPGLTHYSAYLPRLVLFITEILPPSLAKLIRHTLLVSPSGRPGHFVAKDFFLENYNYWLKHFYTRGGMGTQVDRLKTLYSSNIPLESGAKHIPQSHKSVLKLRALERFAQMAQTNNILHVQSKKRPQTEAKATPDTYSEGFKCLQAAIANDPSELGRFTLHLPIYDDQEGIPLSDEDESMELIPTADPNTSTAMKLI</sequence>
<name>A0ACC0EUP5_9BASI</name>
<accession>A0ACC0EUP5</accession>
<comment type="caution">
    <text evidence="1">The sequence shown here is derived from an EMBL/GenBank/DDBJ whole genome shotgun (WGS) entry which is preliminary data.</text>
</comment>
<dbReference type="EMBL" id="CM045867">
    <property type="protein sequence ID" value="KAI7959120.1"/>
    <property type="molecule type" value="Genomic_DNA"/>
</dbReference>
<reference evidence="2" key="1">
    <citation type="journal article" date="2018" name="BMC Genomics">
        <title>Genomic insights into host adaptation between the wheat stripe rust pathogen (Puccinia striiformis f. sp. tritici) and the barley stripe rust pathogen (Puccinia striiformis f. sp. hordei).</title>
        <authorList>
            <person name="Xia C."/>
            <person name="Wang M."/>
            <person name="Yin C."/>
            <person name="Cornejo O.E."/>
            <person name="Hulbert S.H."/>
            <person name="Chen X."/>
        </authorList>
    </citation>
    <scope>NUCLEOTIDE SEQUENCE [LARGE SCALE GENOMIC DNA]</scope>
    <source>
        <strain evidence="2">93-210</strain>
    </source>
</reference>
<dbReference type="Proteomes" id="UP001060170">
    <property type="component" value="Chromosome 3"/>
</dbReference>
<proteinExistence type="predicted"/>
<keyword evidence="2" id="KW-1185">Reference proteome</keyword>
<organism evidence="1 2">
    <name type="scientific">Puccinia striiformis f. sp. tritici</name>
    <dbReference type="NCBI Taxonomy" id="168172"/>
    <lineage>
        <taxon>Eukaryota</taxon>
        <taxon>Fungi</taxon>
        <taxon>Dikarya</taxon>
        <taxon>Basidiomycota</taxon>
        <taxon>Pucciniomycotina</taxon>
        <taxon>Pucciniomycetes</taxon>
        <taxon>Pucciniales</taxon>
        <taxon>Pucciniaceae</taxon>
        <taxon>Puccinia</taxon>
    </lineage>
</organism>
<evidence type="ECO:0000313" key="1">
    <source>
        <dbReference type="EMBL" id="KAI7959120.1"/>
    </source>
</evidence>
<gene>
    <name evidence="1" type="ORF">MJO28_002911</name>
</gene>
<reference evidence="1 2" key="3">
    <citation type="journal article" date="2022" name="Microbiol. Spectr.">
        <title>Folding features and dynamics of 3D genome architecture in plant fungal pathogens.</title>
        <authorList>
            <person name="Xia C."/>
        </authorList>
    </citation>
    <scope>NUCLEOTIDE SEQUENCE [LARGE SCALE GENOMIC DNA]</scope>
    <source>
        <strain evidence="1 2">93-210</strain>
    </source>
</reference>
<evidence type="ECO:0000313" key="2">
    <source>
        <dbReference type="Proteomes" id="UP001060170"/>
    </source>
</evidence>
<reference evidence="2" key="2">
    <citation type="journal article" date="2018" name="Mol. Plant Microbe Interact.">
        <title>Genome sequence resources for the wheat stripe rust pathogen (Puccinia striiformis f. sp. tritici) and the barley stripe rust pathogen (Puccinia striiformis f. sp. hordei).</title>
        <authorList>
            <person name="Xia C."/>
            <person name="Wang M."/>
            <person name="Yin C."/>
            <person name="Cornejo O.E."/>
            <person name="Hulbert S.H."/>
            <person name="Chen X."/>
        </authorList>
    </citation>
    <scope>NUCLEOTIDE SEQUENCE [LARGE SCALE GENOMIC DNA]</scope>
    <source>
        <strain evidence="2">93-210</strain>
    </source>
</reference>
<protein>
    <submittedName>
        <fullName evidence="1">Uncharacterized protein</fullName>
    </submittedName>
</protein>